<organism evidence="1 2">
    <name type="scientific">Dorcoceras hygrometricum</name>
    <dbReference type="NCBI Taxonomy" id="472368"/>
    <lineage>
        <taxon>Eukaryota</taxon>
        <taxon>Viridiplantae</taxon>
        <taxon>Streptophyta</taxon>
        <taxon>Embryophyta</taxon>
        <taxon>Tracheophyta</taxon>
        <taxon>Spermatophyta</taxon>
        <taxon>Magnoliopsida</taxon>
        <taxon>eudicotyledons</taxon>
        <taxon>Gunneridae</taxon>
        <taxon>Pentapetalae</taxon>
        <taxon>asterids</taxon>
        <taxon>lamiids</taxon>
        <taxon>Lamiales</taxon>
        <taxon>Gesneriaceae</taxon>
        <taxon>Didymocarpoideae</taxon>
        <taxon>Trichosporeae</taxon>
        <taxon>Loxocarpinae</taxon>
        <taxon>Dorcoceras</taxon>
    </lineage>
</organism>
<dbReference type="EMBL" id="KQ999054">
    <property type="protein sequence ID" value="KZV42430.1"/>
    <property type="molecule type" value="Genomic_DNA"/>
</dbReference>
<reference evidence="1 2" key="1">
    <citation type="journal article" date="2015" name="Proc. Natl. Acad. Sci. U.S.A.">
        <title>The resurrection genome of Boea hygrometrica: A blueprint for survival of dehydration.</title>
        <authorList>
            <person name="Xiao L."/>
            <person name="Yang G."/>
            <person name="Zhang L."/>
            <person name="Yang X."/>
            <person name="Zhao S."/>
            <person name="Ji Z."/>
            <person name="Zhou Q."/>
            <person name="Hu M."/>
            <person name="Wang Y."/>
            <person name="Chen M."/>
            <person name="Xu Y."/>
            <person name="Jin H."/>
            <person name="Xiao X."/>
            <person name="Hu G."/>
            <person name="Bao F."/>
            <person name="Hu Y."/>
            <person name="Wan P."/>
            <person name="Li L."/>
            <person name="Deng X."/>
            <person name="Kuang T."/>
            <person name="Xiang C."/>
            <person name="Zhu J.K."/>
            <person name="Oliver M.J."/>
            <person name="He Y."/>
        </authorList>
    </citation>
    <scope>NUCLEOTIDE SEQUENCE [LARGE SCALE GENOMIC DNA]</scope>
    <source>
        <strain evidence="2">cv. XS01</strain>
    </source>
</reference>
<protein>
    <submittedName>
        <fullName evidence="1">Uncharacterized protein</fullName>
    </submittedName>
</protein>
<accession>A0A2Z7CCM3</accession>
<dbReference type="Proteomes" id="UP000250235">
    <property type="component" value="Unassembled WGS sequence"/>
</dbReference>
<keyword evidence="2" id="KW-1185">Reference proteome</keyword>
<dbReference type="AlphaFoldDB" id="A0A2Z7CCM3"/>
<gene>
    <name evidence="1" type="ORF">F511_12656</name>
</gene>
<evidence type="ECO:0000313" key="2">
    <source>
        <dbReference type="Proteomes" id="UP000250235"/>
    </source>
</evidence>
<evidence type="ECO:0000313" key="1">
    <source>
        <dbReference type="EMBL" id="KZV42430.1"/>
    </source>
</evidence>
<name>A0A2Z7CCM3_9LAMI</name>
<proteinExistence type="predicted"/>
<sequence length="227" mass="24872">MSTLALSYGVNCGGGGGGGASRRNTGIQNLSHHNDSAGYHDSAAALDSQHGDSACKSRINDHRFSKEQAQYDMHEIGRRISRVNSRHEGLKIRVDSILEKIRYDMCAEIFAMCWSTFIFMFTIKATVQVKPARALALYHLRPLYNVPAQAHKPAQGVHCYATSTAFNRPAQVQQATHIQLGSLHYTSSGTHTPKLDRAPAGPAQSIQHTTMLDLARTNTRKSSAGRL</sequence>